<keyword evidence="4 12" id="KW-0479">Metal-binding</keyword>
<dbReference type="STRING" id="1447883.A0A2B7XEQ0"/>
<evidence type="ECO:0000256" key="11">
    <source>
        <dbReference type="ARBA" id="ARBA00070613"/>
    </source>
</evidence>
<keyword evidence="5" id="KW-0999">Mitochondrion inner membrane</keyword>
<evidence type="ECO:0000256" key="6">
    <source>
        <dbReference type="ARBA" id="ARBA00022833"/>
    </source>
</evidence>
<dbReference type="InterPro" id="IPR002124">
    <property type="entry name" value="Cyt_c_oxidase_su5b"/>
</dbReference>
<dbReference type="GO" id="GO:0005743">
    <property type="term" value="C:mitochondrial inner membrane"/>
    <property type="evidence" value="ECO:0007669"/>
    <property type="project" value="UniProtKB-SubCell"/>
</dbReference>
<evidence type="ECO:0000256" key="1">
    <source>
        <dbReference type="ARBA" id="ARBA00004443"/>
    </source>
</evidence>
<evidence type="ECO:0000256" key="9">
    <source>
        <dbReference type="ARBA" id="ARBA00023136"/>
    </source>
</evidence>
<comment type="pathway">
    <text evidence="2">Energy metabolism; oxidative phosphorylation.</text>
</comment>
<reference evidence="13 14" key="1">
    <citation type="submission" date="2017-10" db="EMBL/GenBank/DDBJ databases">
        <title>Comparative genomics in systemic dimorphic fungi from Ajellomycetaceae.</title>
        <authorList>
            <person name="Munoz J.F."/>
            <person name="Mcewen J.G."/>
            <person name="Clay O.K."/>
            <person name="Cuomo C.A."/>
        </authorList>
    </citation>
    <scope>NUCLEOTIDE SEQUENCE [LARGE SCALE GENOMIC DNA]</scope>
    <source>
        <strain evidence="13 14">UAMH7299</strain>
    </source>
</reference>
<feature type="binding site" evidence="12">
    <location>
        <position position="148"/>
    </location>
    <ligand>
        <name>Zn(2+)</name>
        <dbReference type="ChEBI" id="CHEBI:29105"/>
    </ligand>
</feature>
<comment type="caution">
    <text evidence="13">The sequence shown here is derived from an EMBL/GenBank/DDBJ whole genome shotgun (WGS) entry which is preliminary data.</text>
</comment>
<dbReference type="EMBL" id="PDNA01000169">
    <property type="protein sequence ID" value="PGH07370.1"/>
    <property type="molecule type" value="Genomic_DNA"/>
</dbReference>
<evidence type="ECO:0000313" key="14">
    <source>
        <dbReference type="Proteomes" id="UP000224634"/>
    </source>
</evidence>
<keyword evidence="7" id="KW-0809">Transit peptide</keyword>
<dbReference type="Gene3D" id="2.60.11.10">
    <property type="entry name" value="Cytochrome c oxidase, subunit Vb"/>
    <property type="match status" value="1"/>
</dbReference>
<dbReference type="PANTHER" id="PTHR10122">
    <property type="entry name" value="CYTOCHROME C OXIDASE SUBUNIT 5B, MITOCHONDRIAL"/>
    <property type="match status" value="1"/>
</dbReference>
<evidence type="ECO:0000256" key="4">
    <source>
        <dbReference type="ARBA" id="ARBA00022723"/>
    </source>
</evidence>
<evidence type="ECO:0000256" key="8">
    <source>
        <dbReference type="ARBA" id="ARBA00023128"/>
    </source>
</evidence>
<keyword evidence="14" id="KW-1185">Reference proteome</keyword>
<dbReference type="CDD" id="cd00924">
    <property type="entry name" value="Cyt_c_Oxidase_Vb"/>
    <property type="match status" value="1"/>
</dbReference>
<dbReference type="Proteomes" id="UP000224634">
    <property type="component" value="Unassembled WGS sequence"/>
</dbReference>
<organism evidence="13 14">
    <name type="scientific">Polytolypa hystricis (strain UAMH7299)</name>
    <dbReference type="NCBI Taxonomy" id="1447883"/>
    <lineage>
        <taxon>Eukaryota</taxon>
        <taxon>Fungi</taxon>
        <taxon>Dikarya</taxon>
        <taxon>Ascomycota</taxon>
        <taxon>Pezizomycotina</taxon>
        <taxon>Eurotiomycetes</taxon>
        <taxon>Eurotiomycetidae</taxon>
        <taxon>Onygenales</taxon>
        <taxon>Onygenales incertae sedis</taxon>
        <taxon>Polytolypa</taxon>
    </lineage>
</organism>
<feature type="binding site" evidence="12">
    <location>
        <position position="151"/>
    </location>
    <ligand>
        <name>Zn(2+)</name>
        <dbReference type="ChEBI" id="CHEBI:29105"/>
    </ligand>
</feature>
<dbReference type="GO" id="GO:0006123">
    <property type="term" value="P:mitochondrial electron transport, cytochrome c to oxygen"/>
    <property type="evidence" value="ECO:0007669"/>
    <property type="project" value="InterPro"/>
</dbReference>
<protein>
    <recommendedName>
        <fullName evidence="11">Cytochrome c oxidase subunit 4, mitochondrial</fullName>
    </recommendedName>
    <alternativeName>
        <fullName evidence="10">Cytochrome c oxidase polypeptide IV</fullName>
    </alternativeName>
</protein>
<comment type="subcellular location">
    <subcellularLocation>
        <location evidence="1">Mitochondrion inner membrane</location>
        <topology evidence="1">Peripheral membrane protein</topology>
        <orientation evidence="1">Matrix side</orientation>
    </subcellularLocation>
</comment>
<dbReference type="AlphaFoldDB" id="A0A2B7XEQ0"/>
<dbReference type="GO" id="GO:0045277">
    <property type="term" value="C:respiratory chain complex IV"/>
    <property type="evidence" value="ECO:0007669"/>
    <property type="project" value="InterPro"/>
</dbReference>
<evidence type="ECO:0000313" key="13">
    <source>
        <dbReference type="EMBL" id="PGH07370.1"/>
    </source>
</evidence>
<dbReference type="PROSITE" id="PS51359">
    <property type="entry name" value="COX5B_2"/>
    <property type="match status" value="1"/>
</dbReference>
<proteinExistence type="inferred from homology"/>
<keyword evidence="6 12" id="KW-0862">Zinc</keyword>
<keyword evidence="9" id="KW-0472">Membrane</keyword>
<evidence type="ECO:0000256" key="10">
    <source>
        <dbReference type="ARBA" id="ARBA00031366"/>
    </source>
</evidence>
<evidence type="ECO:0000256" key="12">
    <source>
        <dbReference type="PIRSR" id="PIRSR602124-2"/>
    </source>
</evidence>
<dbReference type="InterPro" id="IPR036972">
    <property type="entry name" value="Cyt_c_oxidase_su5b_sf"/>
</dbReference>
<sequence length="189" mass="20977">MFARRTVFAVARRVPARALAKRTFSSSVVRCEVSKWDPKPGEAPGKYVALEDIKGPHDLLAPGGKPGTMPTDYEQATGLDRLEILGKMQGIDVFDLKPLDSSRLGTFEDPILVKSGGDEQYAGCTGSPADSHGVVWMTITKDRPFERCGECGSVVKMQYIGPETHDDHHHGYEEPKTFADFVKPEYWYK</sequence>
<evidence type="ECO:0000256" key="5">
    <source>
        <dbReference type="ARBA" id="ARBA00022792"/>
    </source>
</evidence>
<dbReference type="GO" id="GO:0046872">
    <property type="term" value="F:metal ion binding"/>
    <property type="evidence" value="ECO:0007669"/>
    <property type="project" value="UniProtKB-KW"/>
</dbReference>
<accession>A0A2B7XEQ0</accession>
<name>A0A2B7XEQ0_POLH7</name>
<dbReference type="Pfam" id="PF01215">
    <property type="entry name" value="COX5B"/>
    <property type="match status" value="1"/>
</dbReference>
<comment type="similarity">
    <text evidence="3">Belongs to the cytochrome c oxidase subunit 5B family.</text>
</comment>
<dbReference type="OrthoDB" id="10249250at2759"/>
<feature type="binding site" evidence="12">
    <location>
        <position position="124"/>
    </location>
    <ligand>
        <name>Zn(2+)</name>
        <dbReference type="ChEBI" id="CHEBI:29105"/>
    </ligand>
</feature>
<dbReference type="PANTHER" id="PTHR10122:SF0">
    <property type="entry name" value="CYTOCHROME C OXIDASE SUBUNIT 5B, ISOFORM A-RELATED"/>
    <property type="match status" value="1"/>
</dbReference>
<dbReference type="SUPFAM" id="SSF57802">
    <property type="entry name" value="Rubredoxin-like"/>
    <property type="match status" value="1"/>
</dbReference>
<evidence type="ECO:0000256" key="2">
    <source>
        <dbReference type="ARBA" id="ARBA00004673"/>
    </source>
</evidence>
<gene>
    <name evidence="13" type="ORF">AJ80_08011</name>
</gene>
<feature type="binding site" evidence="12">
    <location>
        <position position="132"/>
    </location>
    <ligand>
        <name>Zn(2+)</name>
        <dbReference type="ChEBI" id="CHEBI:29105"/>
    </ligand>
</feature>
<evidence type="ECO:0000256" key="3">
    <source>
        <dbReference type="ARBA" id="ARBA00010292"/>
    </source>
</evidence>
<keyword evidence="8" id="KW-0496">Mitochondrion</keyword>
<evidence type="ECO:0000256" key="7">
    <source>
        <dbReference type="ARBA" id="ARBA00022946"/>
    </source>
</evidence>
<dbReference type="FunFam" id="2.60.11.10:FF:000003">
    <property type="entry name" value="Cytochrome c oxidase subunit IV"/>
    <property type="match status" value="1"/>
</dbReference>